<dbReference type="Proteomes" id="UP001304671">
    <property type="component" value="Unassembled WGS sequence"/>
</dbReference>
<dbReference type="EMBL" id="JAYFUL010000102">
    <property type="protein sequence ID" value="MEA5261067.1"/>
    <property type="molecule type" value="Genomic_DNA"/>
</dbReference>
<sequence>MKSFISSEIKKLLSKIPLAKNLARKRFISEFTFGVIKSRNVQFKEVGLHFTTDSKVESNERRIQAFFKDFDFDYQQVAILLVMFLPKGKLSLSIDRTDRTADAVGFWYLSM</sequence>
<proteinExistence type="predicted"/>
<evidence type="ECO:0008006" key="3">
    <source>
        <dbReference type="Google" id="ProtNLM"/>
    </source>
</evidence>
<protein>
    <recommendedName>
        <fullName evidence="3">Transposase</fullName>
    </recommendedName>
</protein>
<comment type="caution">
    <text evidence="1">The sequence shown here is derived from an EMBL/GenBank/DDBJ whole genome shotgun (WGS) entry which is preliminary data.</text>
</comment>
<dbReference type="RefSeq" id="WP_323254123.1">
    <property type="nucleotide sequence ID" value="NZ_JAYFUL010000102.1"/>
</dbReference>
<reference evidence="1 2" key="1">
    <citation type="submission" date="2023-12" db="EMBL/GenBank/DDBJ databases">
        <title>Novel species of the genus Arcicella isolated from rivers.</title>
        <authorList>
            <person name="Lu H."/>
        </authorList>
    </citation>
    <scope>NUCLEOTIDE SEQUENCE [LARGE SCALE GENOMIC DNA]</scope>
    <source>
        <strain evidence="1 2">LMG 21963</strain>
    </source>
</reference>
<evidence type="ECO:0000313" key="2">
    <source>
        <dbReference type="Proteomes" id="UP001304671"/>
    </source>
</evidence>
<keyword evidence="2" id="KW-1185">Reference proteome</keyword>
<evidence type="ECO:0000313" key="1">
    <source>
        <dbReference type="EMBL" id="MEA5261067.1"/>
    </source>
</evidence>
<organism evidence="1 2">
    <name type="scientific">Arcicella aquatica</name>
    <dbReference type="NCBI Taxonomy" id="217141"/>
    <lineage>
        <taxon>Bacteria</taxon>
        <taxon>Pseudomonadati</taxon>
        <taxon>Bacteroidota</taxon>
        <taxon>Cytophagia</taxon>
        <taxon>Cytophagales</taxon>
        <taxon>Flectobacillaceae</taxon>
        <taxon>Arcicella</taxon>
    </lineage>
</organism>
<accession>A0ABU5QVD1</accession>
<name>A0ABU5QVD1_9BACT</name>
<gene>
    <name evidence="1" type="ORF">VB264_24965</name>
</gene>